<accession>X1N3W2</accession>
<sequence>MYYAEIVLGENCDLDIYYGWQGGPECVTWVGEPSNIISECGDDCSGPG</sequence>
<evidence type="ECO:0000313" key="1">
    <source>
        <dbReference type="EMBL" id="GAI21515.1"/>
    </source>
</evidence>
<name>X1N3W2_9ZZZZ</name>
<dbReference type="AlphaFoldDB" id="X1N3W2"/>
<proteinExistence type="predicted"/>
<comment type="caution">
    <text evidence="1">The sequence shown here is derived from an EMBL/GenBank/DDBJ whole genome shotgun (WGS) entry which is preliminary data.</text>
</comment>
<dbReference type="EMBL" id="BARV01014645">
    <property type="protein sequence ID" value="GAI21515.1"/>
    <property type="molecule type" value="Genomic_DNA"/>
</dbReference>
<reference evidence="1" key="1">
    <citation type="journal article" date="2014" name="Front. Microbiol.">
        <title>High frequency of phylogenetically diverse reductive dehalogenase-homologous genes in deep subseafloor sedimentary metagenomes.</title>
        <authorList>
            <person name="Kawai M."/>
            <person name="Futagami T."/>
            <person name="Toyoda A."/>
            <person name="Takaki Y."/>
            <person name="Nishi S."/>
            <person name="Hori S."/>
            <person name="Arai W."/>
            <person name="Tsubouchi T."/>
            <person name="Morono Y."/>
            <person name="Uchiyama I."/>
            <person name="Ito T."/>
            <person name="Fujiyama A."/>
            <person name="Inagaki F."/>
            <person name="Takami H."/>
        </authorList>
    </citation>
    <scope>NUCLEOTIDE SEQUENCE</scope>
    <source>
        <strain evidence="1">Expedition CK06-06</strain>
    </source>
</reference>
<gene>
    <name evidence="1" type="ORF">S06H3_25444</name>
</gene>
<protein>
    <submittedName>
        <fullName evidence="1">Uncharacterized protein</fullName>
    </submittedName>
</protein>
<organism evidence="1">
    <name type="scientific">marine sediment metagenome</name>
    <dbReference type="NCBI Taxonomy" id="412755"/>
    <lineage>
        <taxon>unclassified sequences</taxon>
        <taxon>metagenomes</taxon>
        <taxon>ecological metagenomes</taxon>
    </lineage>
</organism>